<dbReference type="GO" id="GO:0005634">
    <property type="term" value="C:nucleus"/>
    <property type="evidence" value="ECO:0007669"/>
    <property type="project" value="TreeGrafter"/>
</dbReference>
<dbReference type="PROSITE" id="PS00108">
    <property type="entry name" value="PROTEIN_KINASE_ST"/>
    <property type="match status" value="1"/>
</dbReference>
<dbReference type="SMART" id="SM00220">
    <property type="entry name" value="S_TKc"/>
    <property type="match status" value="1"/>
</dbReference>
<evidence type="ECO:0000313" key="8">
    <source>
        <dbReference type="Proteomes" id="UP001316803"/>
    </source>
</evidence>
<keyword evidence="2" id="KW-0547">Nucleotide-binding</keyword>
<dbReference type="PANTHER" id="PTHR11042">
    <property type="entry name" value="EUKARYOTIC TRANSLATION INITIATION FACTOR 2-ALPHA KINASE EIF2-ALPHA KINASE -RELATED"/>
    <property type="match status" value="1"/>
</dbReference>
<evidence type="ECO:0000256" key="1">
    <source>
        <dbReference type="ARBA" id="ARBA00022679"/>
    </source>
</evidence>
<dbReference type="Pfam" id="PF00069">
    <property type="entry name" value="Pkinase"/>
    <property type="match status" value="1"/>
</dbReference>
<evidence type="ECO:0000256" key="2">
    <source>
        <dbReference type="ARBA" id="ARBA00022741"/>
    </source>
</evidence>
<evidence type="ECO:0000259" key="6">
    <source>
        <dbReference type="PROSITE" id="PS50011"/>
    </source>
</evidence>
<dbReference type="InterPro" id="IPR011009">
    <property type="entry name" value="Kinase-like_dom_sf"/>
</dbReference>
<accession>A0AAN8ELR2</accession>
<keyword evidence="3" id="KW-0418">Kinase</keyword>
<proteinExistence type="inferred from homology"/>
<reference evidence="7 8" key="1">
    <citation type="submission" date="2022-12" db="EMBL/GenBank/DDBJ databases">
        <title>Genomic features and morphological characterization of a novel Knufia sp. strain isolated from spacecraft assembly facility.</title>
        <authorList>
            <person name="Teixeira M."/>
            <person name="Chander A.M."/>
            <person name="Stajich J.E."/>
            <person name="Venkateswaran K."/>
        </authorList>
    </citation>
    <scope>NUCLEOTIDE SEQUENCE [LARGE SCALE GENOMIC DNA]</scope>
    <source>
        <strain evidence="7 8">FJI-L2-BK-P2</strain>
    </source>
</reference>
<evidence type="ECO:0000256" key="5">
    <source>
        <dbReference type="ARBA" id="ARBA00037982"/>
    </source>
</evidence>
<evidence type="ECO:0000256" key="3">
    <source>
        <dbReference type="ARBA" id="ARBA00022777"/>
    </source>
</evidence>
<dbReference type="CDD" id="cd00180">
    <property type="entry name" value="PKc"/>
    <property type="match status" value="1"/>
</dbReference>
<evidence type="ECO:0000256" key="4">
    <source>
        <dbReference type="ARBA" id="ARBA00022840"/>
    </source>
</evidence>
<keyword evidence="8" id="KW-1185">Reference proteome</keyword>
<comment type="similarity">
    <text evidence="5">Belongs to the protein kinase superfamily. Ser/Thr protein kinase family. GCN2 subfamily.</text>
</comment>
<dbReference type="EMBL" id="JAKLMC020000016">
    <property type="protein sequence ID" value="KAK5952305.1"/>
    <property type="molecule type" value="Genomic_DNA"/>
</dbReference>
<comment type="caution">
    <text evidence="7">The sequence shown here is derived from an EMBL/GenBank/DDBJ whole genome shotgun (WGS) entry which is preliminary data.</text>
</comment>
<keyword evidence="1" id="KW-0808">Transferase</keyword>
<dbReference type="InterPro" id="IPR008271">
    <property type="entry name" value="Ser/Thr_kinase_AS"/>
</dbReference>
<dbReference type="SUPFAM" id="SSF56112">
    <property type="entry name" value="Protein kinase-like (PK-like)"/>
    <property type="match status" value="1"/>
</dbReference>
<feature type="domain" description="Protein kinase" evidence="6">
    <location>
        <begin position="240"/>
        <end position="519"/>
    </location>
</feature>
<protein>
    <recommendedName>
        <fullName evidence="6">Protein kinase domain-containing protein</fullName>
    </recommendedName>
</protein>
<dbReference type="Gene3D" id="1.10.510.10">
    <property type="entry name" value="Transferase(Phosphotransferase) domain 1"/>
    <property type="match status" value="1"/>
</dbReference>
<dbReference type="InterPro" id="IPR000719">
    <property type="entry name" value="Prot_kinase_dom"/>
</dbReference>
<dbReference type="Gene3D" id="3.30.200.20">
    <property type="entry name" value="Phosphorylase Kinase, domain 1"/>
    <property type="match status" value="1"/>
</dbReference>
<dbReference type="GO" id="GO:0004672">
    <property type="term" value="F:protein kinase activity"/>
    <property type="evidence" value="ECO:0007669"/>
    <property type="project" value="InterPro"/>
</dbReference>
<dbReference type="GO" id="GO:0005524">
    <property type="term" value="F:ATP binding"/>
    <property type="evidence" value="ECO:0007669"/>
    <property type="project" value="UniProtKB-KW"/>
</dbReference>
<name>A0AAN8ELR2_9EURO</name>
<keyword evidence="4" id="KW-0067">ATP-binding</keyword>
<dbReference type="Proteomes" id="UP001316803">
    <property type="component" value="Unassembled WGS sequence"/>
</dbReference>
<gene>
    <name evidence="7" type="ORF">OHC33_006778</name>
</gene>
<sequence>MSNSLGSNEARANWSTLLAELHAELEKAYPTDNIISDEDEFRQAFEELSEELHQNPADKNYAFFARYHVQILFFVEVVDKAVGLKSPNTLNDVFWTTAFTAVKVSHSAVCLVAAINTGQVAFERKFLFPEFQNVYPDINEKLPLFSSDLSQFPRNVRIQEPLLQIFEMYIRCYIALINQLNTRDDGIDFHPVYEHINMATELYQKAEVDWRTRFGEALQEQKSMVLHGDVGGSEDTDTRFEKLRPLGKGAYGAVDEVRETTTGSVYARKSIPINIVGSDPDTIRSRVENEVEIMSKLRHNHIASINLYFKGEQYWSMIMLPVADCDLRTFLDEKCVKAGFPRKEMRLLDPWFGCLVSALSYAHTEMVKHEDIKPSNILIKDRKIYLTDLGTAKDFSELEASTVSDFPEQGTPVYWAPEPRAWGRPADVFALGCVFSEMITVRQKRTLPEYRKFRFNPSQEFGYAYRSNLLKVRRWLTRELDGISSKDPVGQLIVEQTLNMLTEDSSQRSEARRVKHQLRAEEALFCATCF</sequence>
<dbReference type="InterPro" id="IPR050339">
    <property type="entry name" value="CC_SR_Kinase"/>
</dbReference>
<organism evidence="7 8">
    <name type="scientific">Knufia fluminis</name>
    <dbReference type="NCBI Taxonomy" id="191047"/>
    <lineage>
        <taxon>Eukaryota</taxon>
        <taxon>Fungi</taxon>
        <taxon>Dikarya</taxon>
        <taxon>Ascomycota</taxon>
        <taxon>Pezizomycotina</taxon>
        <taxon>Eurotiomycetes</taxon>
        <taxon>Chaetothyriomycetidae</taxon>
        <taxon>Chaetothyriales</taxon>
        <taxon>Trichomeriaceae</taxon>
        <taxon>Knufia</taxon>
    </lineage>
</organism>
<dbReference type="PROSITE" id="PS50011">
    <property type="entry name" value="PROTEIN_KINASE_DOM"/>
    <property type="match status" value="1"/>
</dbReference>
<dbReference type="GO" id="GO:0005737">
    <property type="term" value="C:cytoplasm"/>
    <property type="evidence" value="ECO:0007669"/>
    <property type="project" value="TreeGrafter"/>
</dbReference>
<dbReference type="AlphaFoldDB" id="A0AAN8ELR2"/>
<evidence type="ECO:0000313" key="7">
    <source>
        <dbReference type="EMBL" id="KAK5952305.1"/>
    </source>
</evidence>